<evidence type="ECO:0000313" key="2">
    <source>
        <dbReference type="EMBL" id="PPQ31848.1"/>
    </source>
</evidence>
<comment type="caution">
    <text evidence="2">The sequence shown here is derived from an EMBL/GenBank/DDBJ whole genome shotgun (WGS) entry which is preliminary data.</text>
</comment>
<sequence>MLPKDFPPYSTVQRYFQAWRSVALQGPQLLLCANRNAPSTTLPQPGTHLPGLRPSQEGHDPILHACPTVPVSSQAATAPDLKVRFNQTCLLHAPRRAASAPASSIAATKLVASAIPIPAMSNAVP</sequence>
<evidence type="ECO:0000256" key="1">
    <source>
        <dbReference type="SAM" id="MobiDB-lite"/>
    </source>
</evidence>
<feature type="region of interest" description="Disordered" evidence="1">
    <location>
        <begin position="41"/>
        <end position="61"/>
    </location>
</feature>
<dbReference type="Proteomes" id="UP000239724">
    <property type="component" value="Unassembled WGS sequence"/>
</dbReference>
<name>A0A2S6NB56_RHOGL</name>
<gene>
    <name evidence="2" type="ORF">CCS01_16665</name>
</gene>
<keyword evidence="3" id="KW-1185">Reference proteome</keyword>
<reference evidence="2 3" key="1">
    <citation type="journal article" date="2018" name="Arch. Microbiol.">
        <title>New insights into the metabolic potential of the phototrophic purple bacterium Rhodopila globiformis DSM 161(T) from its draft genome sequence and evidence for a vanadium-dependent nitrogenase.</title>
        <authorList>
            <person name="Imhoff J.F."/>
            <person name="Rahn T."/>
            <person name="Kunzel S."/>
            <person name="Neulinger S.C."/>
        </authorList>
    </citation>
    <scope>NUCLEOTIDE SEQUENCE [LARGE SCALE GENOMIC DNA]</scope>
    <source>
        <strain evidence="2 3">DSM 161</strain>
    </source>
</reference>
<dbReference type="AlphaFoldDB" id="A0A2S6NB56"/>
<protein>
    <submittedName>
        <fullName evidence="2">Uncharacterized protein</fullName>
    </submittedName>
</protein>
<evidence type="ECO:0000313" key="3">
    <source>
        <dbReference type="Proteomes" id="UP000239724"/>
    </source>
</evidence>
<accession>A0A2S6NB56</accession>
<organism evidence="2 3">
    <name type="scientific">Rhodopila globiformis</name>
    <name type="common">Rhodopseudomonas globiformis</name>
    <dbReference type="NCBI Taxonomy" id="1071"/>
    <lineage>
        <taxon>Bacteria</taxon>
        <taxon>Pseudomonadati</taxon>
        <taxon>Pseudomonadota</taxon>
        <taxon>Alphaproteobacteria</taxon>
        <taxon>Acetobacterales</taxon>
        <taxon>Acetobacteraceae</taxon>
        <taxon>Rhodopila</taxon>
    </lineage>
</organism>
<dbReference type="EMBL" id="NHRY01000182">
    <property type="protein sequence ID" value="PPQ31848.1"/>
    <property type="molecule type" value="Genomic_DNA"/>
</dbReference>
<proteinExistence type="predicted"/>